<proteinExistence type="inferred from homology"/>
<dbReference type="InterPro" id="IPR018357">
    <property type="entry name" value="Hexapep_transf_CS"/>
</dbReference>
<dbReference type="InterPro" id="IPR011004">
    <property type="entry name" value="Trimer_LpxA-like_sf"/>
</dbReference>
<gene>
    <name evidence="6" type="primary">lacA</name>
    <name evidence="6" type="ORF">GCM10007414_33070</name>
</gene>
<dbReference type="InterPro" id="IPR051159">
    <property type="entry name" value="Hexapeptide_acetyltransf"/>
</dbReference>
<sequence>MSEHFQRMMAGLSFNRWDHDLAERRLRTRQITHRFNQTLPEQFSEREQLAKELFAEVGSNIEICPPLTVDYGDTVFIGDDVFINTNFTLVNSGKISIGHRVMIAPNVSLFSINHALDPELRKTYINAQGEREVIDYPAPITIGDDVWIGGHAVVLAGVTIGAGSVVAAGAIVSKDVPPGVLVAGNPAKVIRAIKPGETVRQAKG</sequence>
<keyword evidence="4" id="KW-0012">Acyltransferase</keyword>
<dbReference type="Proteomes" id="UP000651977">
    <property type="component" value="Unassembled WGS sequence"/>
</dbReference>
<protein>
    <submittedName>
        <fullName evidence="6">Galactoside O-acetyltransferase</fullName>
    </submittedName>
</protein>
<dbReference type="PANTHER" id="PTHR23416">
    <property type="entry name" value="SIALIC ACID SYNTHASE-RELATED"/>
    <property type="match status" value="1"/>
</dbReference>
<reference evidence="7" key="1">
    <citation type="journal article" date="2019" name="Int. J. Syst. Evol. Microbiol.">
        <title>The Global Catalogue of Microorganisms (GCM) 10K type strain sequencing project: providing services to taxonomists for standard genome sequencing and annotation.</title>
        <authorList>
            <consortium name="The Broad Institute Genomics Platform"/>
            <consortium name="The Broad Institute Genome Sequencing Center for Infectious Disease"/>
            <person name="Wu L."/>
            <person name="Ma J."/>
        </authorList>
    </citation>
    <scope>NUCLEOTIDE SEQUENCE [LARGE SCALE GENOMIC DNA]</scope>
    <source>
        <strain evidence="7">CGMCC 1.10131</strain>
    </source>
</reference>
<dbReference type="RefSeq" id="WP_229711247.1">
    <property type="nucleotide sequence ID" value="NZ_BMDY01000023.1"/>
</dbReference>
<accession>A0ABQ1I4W0</accession>
<dbReference type="InterPro" id="IPR024688">
    <property type="entry name" value="Mac_dom"/>
</dbReference>
<evidence type="ECO:0000259" key="5">
    <source>
        <dbReference type="SMART" id="SM01266"/>
    </source>
</evidence>
<keyword evidence="2" id="KW-0808">Transferase</keyword>
<evidence type="ECO:0000256" key="4">
    <source>
        <dbReference type="ARBA" id="ARBA00023315"/>
    </source>
</evidence>
<dbReference type="PROSITE" id="PS00101">
    <property type="entry name" value="HEXAPEP_TRANSFERASES"/>
    <property type="match status" value="1"/>
</dbReference>
<dbReference type="SMART" id="SM01266">
    <property type="entry name" value="Mac"/>
    <property type="match status" value="1"/>
</dbReference>
<dbReference type="EMBL" id="BMDY01000023">
    <property type="protein sequence ID" value="GGB17004.1"/>
    <property type="molecule type" value="Genomic_DNA"/>
</dbReference>
<comment type="caution">
    <text evidence="6">The sequence shown here is derived from an EMBL/GenBank/DDBJ whole genome shotgun (WGS) entry which is preliminary data.</text>
</comment>
<dbReference type="Pfam" id="PF12464">
    <property type="entry name" value="Mac"/>
    <property type="match status" value="1"/>
</dbReference>
<organism evidence="6 7">
    <name type="scientific">Agarivorans gilvus</name>
    <dbReference type="NCBI Taxonomy" id="680279"/>
    <lineage>
        <taxon>Bacteria</taxon>
        <taxon>Pseudomonadati</taxon>
        <taxon>Pseudomonadota</taxon>
        <taxon>Gammaproteobacteria</taxon>
        <taxon>Alteromonadales</taxon>
        <taxon>Alteromonadaceae</taxon>
        <taxon>Agarivorans</taxon>
    </lineage>
</organism>
<evidence type="ECO:0000313" key="7">
    <source>
        <dbReference type="Proteomes" id="UP000651977"/>
    </source>
</evidence>
<evidence type="ECO:0000256" key="3">
    <source>
        <dbReference type="ARBA" id="ARBA00022737"/>
    </source>
</evidence>
<keyword evidence="3" id="KW-0677">Repeat</keyword>
<name>A0ABQ1I4W0_9ALTE</name>
<comment type="similarity">
    <text evidence="1">Belongs to the transferase hexapeptide repeat family.</text>
</comment>
<evidence type="ECO:0000313" key="6">
    <source>
        <dbReference type="EMBL" id="GGB17004.1"/>
    </source>
</evidence>
<dbReference type="SUPFAM" id="SSF51161">
    <property type="entry name" value="Trimeric LpxA-like enzymes"/>
    <property type="match status" value="1"/>
</dbReference>
<evidence type="ECO:0000256" key="2">
    <source>
        <dbReference type="ARBA" id="ARBA00022679"/>
    </source>
</evidence>
<feature type="domain" description="Maltose/galactoside acetyltransferase" evidence="5">
    <location>
        <begin position="5"/>
        <end position="59"/>
    </location>
</feature>
<dbReference type="Pfam" id="PF00132">
    <property type="entry name" value="Hexapep"/>
    <property type="match status" value="1"/>
</dbReference>
<dbReference type="Gene3D" id="2.160.10.10">
    <property type="entry name" value="Hexapeptide repeat proteins"/>
    <property type="match status" value="1"/>
</dbReference>
<evidence type="ECO:0000256" key="1">
    <source>
        <dbReference type="ARBA" id="ARBA00007274"/>
    </source>
</evidence>
<dbReference type="CDD" id="cd03357">
    <property type="entry name" value="LbH_MAT_GAT"/>
    <property type="match status" value="1"/>
</dbReference>
<dbReference type="InterPro" id="IPR001451">
    <property type="entry name" value="Hexapep"/>
</dbReference>
<dbReference type="PANTHER" id="PTHR23416:SF23">
    <property type="entry name" value="ACETYLTRANSFERASE C18B11.09C-RELATED"/>
    <property type="match status" value="1"/>
</dbReference>
<keyword evidence="7" id="KW-1185">Reference proteome</keyword>